<organism evidence="2 3">
    <name type="scientific">Adonisia turfae CCMR0082</name>
    <dbReference type="NCBI Taxonomy" id="2304604"/>
    <lineage>
        <taxon>Bacteria</taxon>
        <taxon>Bacillati</taxon>
        <taxon>Cyanobacteriota</taxon>
        <taxon>Adonisia</taxon>
        <taxon>Adonisia turfae</taxon>
    </lineage>
</organism>
<dbReference type="AlphaFoldDB" id="A0A6M0SIH8"/>
<dbReference type="Proteomes" id="UP000473574">
    <property type="component" value="Unassembled WGS sequence"/>
</dbReference>
<proteinExistence type="predicted"/>
<reference evidence="2 3" key="1">
    <citation type="journal article" date="2020" name="Microb. Ecol.">
        <title>Ecogenomics of the Marine Benthic Filamentous Cyanobacterium Adonisia.</title>
        <authorList>
            <person name="Walter J.M."/>
            <person name="Coutinho F.H."/>
            <person name="Leomil L."/>
            <person name="Hargreaves P.I."/>
            <person name="Campeao M.E."/>
            <person name="Vieira V.V."/>
            <person name="Silva B.S."/>
            <person name="Fistarol G.O."/>
            <person name="Salomon P.S."/>
            <person name="Sawabe T."/>
            <person name="Mino S."/>
            <person name="Hosokawa M."/>
            <person name="Miyashita H."/>
            <person name="Maruyama F."/>
            <person name="van Verk M.C."/>
            <person name="Dutilh B.E."/>
            <person name="Thompson C.C."/>
            <person name="Thompson F.L."/>
        </authorList>
    </citation>
    <scope>NUCLEOTIDE SEQUENCE [LARGE SCALE GENOMIC DNA]</scope>
    <source>
        <strain evidence="2 3">CCMR0082</strain>
    </source>
</reference>
<dbReference type="EMBL" id="QZCE01000011">
    <property type="protein sequence ID" value="NEZ68390.1"/>
    <property type="molecule type" value="Genomic_DNA"/>
</dbReference>
<evidence type="ECO:0000256" key="1">
    <source>
        <dbReference type="SAM" id="SignalP"/>
    </source>
</evidence>
<feature type="chain" id="PRO_5026946505" evidence="1">
    <location>
        <begin position="25"/>
        <end position="159"/>
    </location>
</feature>
<evidence type="ECO:0000313" key="2">
    <source>
        <dbReference type="EMBL" id="NEZ68390.1"/>
    </source>
</evidence>
<sequence>MFRLKYVLLGAAIFMSSFSTRAIAGQKVDLEAVKSQARACYLHSDSALRQVIQNISQRPLNEDVEPDGGFSSASQGSSRVSAILNYGRFVNYVVAIRCTGSFDADNNPIATYCIVVSRNASRVREEDDDIGRSLISAIRRAMNDAGTFVDAGSHSNSCD</sequence>
<keyword evidence="1" id="KW-0732">Signal</keyword>
<gene>
    <name evidence="2" type="ORF">D0962_37700</name>
</gene>
<name>A0A6M0SIH8_9CYAN</name>
<evidence type="ECO:0000313" key="3">
    <source>
        <dbReference type="Proteomes" id="UP000473574"/>
    </source>
</evidence>
<accession>A0A6M0SIH8</accession>
<comment type="caution">
    <text evidence="2">The sequence shown here is derived from an EMBL/GenBank/DDBJ whole genome shotgun (WGS) entry which is preliminary data.</text>
</comment>
<feature type="signal peptide" evidence="1">
    <location>
        <begin position="1"/>
        <end position="24"/>
    </location>
</feature>
<protein>
    <submittedName>
        <fullName evidence="2">Uncharacterized protein</fullName>
    </submittedName>
</protein>